<evidence type="ECO:0000256" key="1">
    <source>
        <dbReference type="ARBA" id="ARBA00022553"/>
    </source>
</evidence>
<dbReference type="InterPro" id="IPR039420">
    <property type="entry name" value="WalR-like"/>
</dbReference>
<gene>
    <name evidence="10" type="ORF">BGL_2c22820</name>
</gene>
<keyword evidence="5" id="KW-0804">Transcription</keyword>
<dbReference type="InterPro" id="IPR001867">
    <property type="entry name" value="OmpR/PhoB-type_DNA-bd"/>
</dbReference>
<dbReference type="GO" id="GO:0000156">
    <property type="term" value="F:phosphorelay response regulator activity"/>
    <property type="evidence" value="ECO:0007669"/>
    <property type="project" value="TreeGrafter"/>
</dbReference>
<dbReference type="GO" id="GO:0032993">
    <property type="term" value="C:protein-DNA complex"/>
    <property type="evidence" value="ECO:0007669"/>
    <property type="project" value="TreeGrafter"/>
</dbReference>
<name>A0A0B6SDR8_BURPL</name>
<evidence type="ECO:0000256" key="2">
    <source>
        <dbReference type="ARBA" id="ARBA00023012"/>
    </source>
</evidence>
<dbReference type="PANTHER" id="PTHR48111:SF4">
    <property type="entry name" value="DNA-BINDING DUAL TRANSCRIPTIONAL REGULATOR OMPR"/>
    <property type="match status" value="1"/>
</dbReference>
<evidence type="ECO:0000259" key="9">
    <source>
        <dbReference type="PROSITE" id="PS51755"/>
    </source>
</evidence>
<dbReference type="Pfam" id="PF00072">
    <property type="entry name" value="Response_reg"/>
    <property type="match status" value="1"/>
</dbReference>
<evidence type="ECO:0000313" key="10">
    <source>
        <dbReference type="EMBL" id="AJK50341.1"/>
    </source>
</evidence>
<keyword evidence="10" id="KW-0808">Transferase</keyword>
<dbReference type="GO" id="GO:0000976">
    <property type="term" value="F:transcription cis-regulatory region binding"/>
    <property type="evidence" value="ECO:0007669"/>
    <property type="project" value="TreeGrafter"/>
</dbReference>
<accession>A0A0B6SDR8</accession>
<proteinExistence type="predicted"/>
<keyword evidence="10" id="KW-0418">Kinase</keyword>
<keyword evidence="2" id="KW-0902">Two-component regulatory system</keyword>
<dbReference type="GO" id="GO:0005829">
    <property type="term" value="C:cytosol"/>
    <property type="evidence" value="ECO:0007669"/>
    <property type="project" value="TreeGrafter"/>
</dbReference>
<dbReference type="SMART" id="SM00448">
    <property type="entry name" value="REC"/>
    <property type="match status" value="1"/>
</dbReference>
<dbReference type="Gene3D" id="1.10.10.10">
    <property type="entry name" value="Winged helix-like DNA-binding domain superfamily/Winged helix DNA-binding domain"/>
    <property type="match status" value="1"/>
</dbReference>
<dbReference type="InterPro" id="IPR036388">
    <property type="entry name" value="WH-like_DNA-bd_sf"/>
</dbReference>
<feature type="domain" description="Response regulatory" evidence="8">
    <location>
        <begin position="30"/>
        <end position="144"/>
    </location>
</feature>
<dbReference type="CDD" id="cd00383">
    <property type="entry name" value="trans_reg_C"/>
    <property type="match status" value="1"/>
</dbReference>
<dbReference type="Pfam" id="PF00486">
    <property type="entry name" value="Trans_reg_C"/>
    <property type="match status" value="1"/>
</dbReference>
<dbReference type="GO" id="GO:0016301">
    <property type="term" value="F:kinase activity"/>
    <property type="evidence" value="ECO:0007669"/>
    <property type="project" value="UniProtKB-KW"/>
</dbReference>
<dbReference type="InterPro" id="IPR016032">
    <property type="entry name" value="Sig_transdc_resp-reg_C-effctor"/>
</dbReference>
<dbReference type="InterPro" id="IPR011006">
    <property type="entry name" value="CheY-like_superfamily"/>
</dbReference>
<reference evidence="10 11" key="2">
    <citation type="journal article" date="2016" name="Appl. Microbiol. Biotechnol.">
        <title>Mutations improving production and secretion of extracellular lipase by Burkholderia glumae PG1.</title>
        <authorList>
            <person name="Knapp A."/>
            <person name="Voget S."/>
            <person name="Gao R."/>
            <person name="Zaburannyi N."/>
            <person name="Krysciak D."/>
            <person name="Breuer M."/>
            <person name="Hauer B."/>
            <person name="Streit W.R."/>
            <person name="Muller R."/>
            <person name="Daniel R."/>
            <person name="Jaeger K.E."/>
        </authorList>
    </citation>
    <scope>NUCLEOTIDE SEQUENCE [LARGE SCALE GENOMIC DNA]</scope>
    <source>
        <strain evidence="10 11">PG1</strain>
    </source>
</reference>
<feature type="modified residue" description="4-aspartylphosphate" evidence="6">
    <location>
        <position position="79"/>
    </location>
</feature>
<dbReference type="Proteomes" id="UP000031838">
    <property type="component" value="Chromosome 2"/>
</dbReference>
<evidence type="ECO:0000259" key="8">
    <source>
        <dbReference type="PROSITE" id="PS50110"/>
    </source>
</evidence>
<dbReference type="SUPFAM" id="SSF52172">
    <property type="entry name" value="CheY-like"/>
    <property type="match status" value="1"/>
</dbReference>
<protein>
    <submittedName>
        <fullName evidence="10">Two-component sensor histidine kinase/response regulator</fullName>
    </submittedName>
</protein>
<dbReference type="SMART" id="SM00862">
    <property type="entry name" value="Trans_reg_C"/>
    <property type="match status" value="1"/>
</dbReference>
<dbReference type="SUPFAM" id="SSF46894">
    <property type="entry name" value="C-terminal effector domain of the bipartite response regulators"/>
    <property type="match status" value="1"/>
</dbReference>
<evidence type="ECO:0000256" key="6">
    <source>
        <dbReference type="PROSITE-ProRule" id="PRU00169"/>
    </source>
</evidence>
<evidence type="ECO:0000256" key="4">
    <source>
        <dbReference type="ARBA" id="ARBA00023125"/>
    </source>
</evidence>
<keyword evidence="3" id="KW-0805">Transcription regulation</keyword>
<dbReference type="Gene3D" id="6.10.250.690">
    <property type="match status" value="1"/>
</dbReference>
<dbReference type="AlphaFoldDB" id="A0A0B6SDR8"/>
<dbReference type="Gene3D" id="3.40.50.2300">
    <property type="match status" value="1"/>
</dbReference>
<keyword evidence="4 7" id="KW-0238">DNA-binding</keyword>
<organism evidence="10 11">
    <name type="scientific">Burkholderia plantarii</name>
    <dbReference type="NCBI Taxonomy" id="41899"/>
    <lineage>
        <taxon>Bacteria</taxon>
        <taxon>Pseudomonadati</taxon>
        <taxon>Pseudomonadota</taxon>
        <taxon>Betaproteobacteria</taxon>
        <taxon>Burkholderiales</taxon>
        <taxon>Burkholderiaceae</taxon>
        <taxon>Burkholderia</taxon>
    </lineage>
</organism>
<evidence type="ECO:0000256" key="5">
    <source>
        <dbReference type="ARBA" id="ARBA00023163"/>
    </source>
</evidence>
<dbReference type="InterPro" id="IPR001789">
    <property type="entry name" value="Sig_transdc_resp-reg_receiver"/>
</dbReference>
<feature type="DNA-binding region" description="OmpR/PhoB-type" evidence="7">
    <location>
        <begin position="160"/>
        <end position="259"/>
    </location>
</feature>
<dbReference type="PROSITE" id="PS51755">
    <property type="entry name" value="OMPR_PHOB"/>
    <property type="match status" value="1"/>
</dbReference>
<dbReference type="GO" id="GO:0006355">
    <property type="term" value="P:regulation of DNA-templated transcription"/>
    <property type="evidence" value="ECO:0007669"/>
    <property type="project" value="InterPro"/>
</dbReference>
<dbReference type="PROSITE" id="PS50110">
    <property type="entry name" value="RESPONSE_REGULATORY"/>
    <property type="match status" value="1"/>
</dbReference>
<dbReference type="PANTHER" id="PTHR48111">
    <property type="entry name" value="REGULATOR OF RPOS"/>
    <property type="match status" value="1"/>
</dbReference>
<evidence type="ECO:0000313" key="11">
    <source>
        <dbReference type="Proteomes" id="UP000031838"/>
    </source>
</evidence>
<sequence length="268" mass="30215">MPARRAVAAFRRSFPFLSVYPEHMSDTPIQVLLVDDDAALRDLLRTFFQQRGIEVSVLHDATTLERRLERERPSVIVLDLMMPGIDGLTVLKQLRASGDTIPVIMLTARADGVDRVIGLELGADDYLGKPFMPQELLARIHAVLRRHAPAGLARPAAERREALRFGPFRLDFTTRTLYRDTEALKLTGGEYALLEVFAMHPMETLSRARLLDMLHGPYSNLTERGIDVPVWRLRRLLEDDPAQPRYVQTMRGVGYMFVPGGDGDEAPV</sequence>
<feature type="domain" description="OmpR/PhoB-type" evidence="9">
    <location>
        <begin position="160"/>
        <end position="259"/>
    </location>
</feature>
<reference evidence="11" key="1">
    <citation type="submission" date="2011-03" db="EMBL/GenBank/DDBJ databases">
        <authorList>
            <person name="Voget S."/>
            <person name="Streit W.R."/>
            <person name="Jaeger K.E."/>
            <person name="Daniel R."/>
        </authorList>
    </citation>
    <scope>NUCLEOTIDE SEQUENCE [LARGE SCALE GENOMIC DNA]</scope>
    <source>
        <strain evidence="11">PG1</strain>
    </source>
</reference>
<keyword evidence="1 6" id="KW-0597">Phosphoprotein</keyword>
<evidence type="ECO:0000256" key="7">
    <source>
        <dbReference type="PROSITE-ProRule" id="PRU01091"/>
    </source>
</evidence>
<dbReference type="HOGENOM" id="CLU_000445_30_4_4"/>
<keyword evidence="11" id="KW-1185">Reference proteome</keyword>
<dbReference type="EMBL" id="CP002581">
    <property type="protein sequence ID" value="AJK50341.1"/>
    <property type="molecule type" value="Genomic_DNA"/>
</dbReference>
<evidence type="ECO:0000256" key="3">
    <source>
        <dbReference type="ARBA" id="ARBA00023015"/>
    </source>
</evidence>
<dbReference type="KEGG" id="bgp:BGL_2c22820"/>